<dbReference type="RefSeq" id="WP_101263159.1">
    <property type="nucleotide sequence ID" value="NZ_MVDD01000021.1"/>
</dbReference>
<accession>A0A2N3HRU6</accession>
<proteinExistence type="inferred from homology"/>
<dbReference type="InterPro" id="IPR001182">
    <property type="entry name" value="FtsW/RodA"/>
</dbReference>
<feature type="transmembrane region" description="Helical" evidence="16">
    <location>
        <begin position="75"/>
        <end position="97"/>
    </location>
</feature>
<evidence type="ECO:0000256" key="11">
    <source>
        <dbReference type="ARBA" id="ARBA00038053"/>
    </source>
</evidence>
<dbReference type="AlphaFoldDB" id="A0A2N3HRU6"/>
<feature type="transmembrane region" description="Helical" evidence="16">
    <location>
        <begin position="195"/>
        <end position="213"/>
    </location>
</feature>
<dbReference type="EMBL" id="MVDD01000021">
    <property type="protein sequence ID" value="PKQ60772.1"/>
    <property type="molecule type" value="Genomic_DNA"/>
</dbReference>
<dbReference type="OrthoDB" id="9812661at2"/>
<evidence type="ECO:0000256" key="2">
    <source>
        <dbReference type="ARBA" id="ARBA00022676"/>
    </source>
</evidence>
<evidence type="ECO:0000256" key="15">
    <source>
        <dbReference type="ARBA" id="ARBA00049902"/>
    </source>
</evidence>
<keyword evidence="3" id="KW-0808">Transferase</keyword>
<name>A0A2N3HRU6_9BACT</name>
<comment type="subcellular location">
    <subcellularLocation>
        <location evidence="1">Membrane</location>
        <topology evidence="1">Multi-pass membrane protein</topology>
    </subcellularLocation>
</comment>
<evidence type="ECO:0000256" key="6">
    <source>
        <dbReference type="ARBA" id="ARBA00022984"/>
    </source>
</evidence>
<evidence type="ECO:0000256" key="1">
    <source>
        <dbReference type="ARBA" id="ARBA00004141"/>
    </source>
</evidence>
<feature type="transmembrane region" description="Helical" evidence="16">
    <location>
        <begin position="148"/>
        <end position="165"/>
    </location>
</feature>
<dbReference type="GO" id="GO:0008955">
    <property type="term" value="F:peptidoglycan glycosyltransferase activity"/>
    <property type="evidence" value="ECO:0007669"/>
    <property type="project" value="UniProtKB-EC"/>
</dbReference>
<dbReference type="GO" id="GO:0009252">
    <property type="term" value="P:peptidoglycan biosynthetic process"/>
    <property type="evidence" value="ECO:0007669"/>
    <property type="project" value="UniProtKB-KW"/>
</dbReference>
<keyword evidence="18" id="KW-1185">Reference proteome</keyword>
<protein>
    <recommendedName>
        <fullName evidence="12">Probable peptidoglycan glycosyltransferase FtsW</fullName>
        <ecNumber evidence="14">2.4.99.28</ecNumber>
    </recommendedName>
    <alternativeName>
        <fullName evidence="13">Cell division protein FtsW</fullName>
    </alternativeName>
    <alternativeName>
        <fullName evidence="10">Cell wall polymerase</fullName>
    </alternativeName>
    <alternativeName>
        <fullName evidence="9">Peptidoglycan polymerase</fullName>
    </alternativeName>
</protein>
<evidence type="ECO:0000256" key="4">
    <source>
        <dbReference type="ARBA" id="ARBA00022692"/>
    </source>
</evidence>
<feature type="transmembrane region" description="Helical" evidence="16">
    <location>
        <begin position="16"/>
        <end position="38"/>
    </location>
</feature>
<evidence type="ECO:0000313" key="18">
    <source>
        <dbReference type="Proteomes" id="UP000233535"/>
    </source>
</evidence>
<dbReference type="GO" id="GO:0008360">
    <property type="term" value="P:regulation of cell shape"/>
    <property type="evidence" value="ECO:0007669"/>
    <property type="project" value="UniProtKB-KW"/>
</dbReference>
<keyword evidence="5" id="KW-0133">Cell shape</keyword>
<dbReference type="GO" id="GO:0051301">
    <property type="term" value="P:cell division"/>
    <property type="evidence" value="ECO:0007669"/>
    <property type="project" value="InterPro"/>
</dbReference>
<evidence type="ECO:0000256" key="16">
    <source>
        <dbReference type="SAM" id="Phobius"/>
    </source>
</evidence>
<feature type="transmembrane region" description="Helical" evidence="16">
    <location>
        <begin position="50"/>
        <end position="69"/>
    </location>
</feature>
<evidence type="ECO:0000256" key="13">
    <source>
        <dbReference type="ARBA" id="ARBA00041418"/>
    </source>
</evidence>
<organism evidence="17 18">
    <name type="scientific">Labilibaculum filiforme</name>
    <dbReference type="NCBI Taxonomy" id="1940526"/>
    <lineage>
        <taxon>Bacteria</taxon>
        <taxon>Pseudomonadati</taxon>
        <taxon>Bacteroidota</taxon>
        <taxon>Bacteroidia</taxon>
        <taxon>Marinilabiliales</taxon>
        <taxon>Marinifilaceae</taxon>
        <taxon>Labilibaculum</taxon>
    </lineage>
</organism>
<comment type="similarity">
    <text evidence="11">Belongs to the SEDS family. FtsW subfamily.</text>
</comment>
<evidence type="ECO:0000256" key="3">
    <source>
        <dbReference type="ARBA" id="ARBA00022679"/>
    </source>
</evidence>
<keyword evidence="2" id="KW-0328">Glycosyltransferase</keyword>
<dbReference type="PANTHER" id="PTHR30474">
    <property type="entry name" value="CELL CYCLE PROTEIN"/>
    <property type="match status" value="1"/>
</dbReference>
<dbReference type="GO" id="GO:0015648">
    <property type="term" value="F:lipid-linked peptidoglycan transporter activity"/>
    <property type="evidence" value="ECO:0007669"/>
    <property type="project" value="TreeGrafter"/>
</dbReference>
<dbReference type="EC" id="2.4.99.28" evidence="14"/>
<evidence type="ECO:0000256" key="9">
    <source>
        <dbReference type="ARBA" id="ARBA00032370"/>
    </source>
</evidence>
<gene>
    <name evidence="17" type="ORF">BZG02_18045</name>
</gene>
<keyword evidence="8 16" id="KW-0472">Membrane</keyword>
<dbReference type="Pfam" id="PF01098">
    <property type="entry name" value="FTSW_RODA_SPOVE"/>
    <property type="match status" value="1"/>
</dbReference>
<feature type="transmembrane region" description="Helical" evidence="16">
    <location>
        <begin position="171"/>
        <end position="188"/>
    </location>
</feature>
<comment type="caution">
    <text evidence="17">The sequence shown here is derived from an EMBL/GenBank/DDBJ whole genome shotgun (WGS) entry which is preliminary data.</text>
</comment>
<reference evidence="17 18" key="1">
    <citation type="journal article" date="2017" name="Front. Microbiol.">
        <title>Labilibaculum manganireducens gen. nov., sp. nov. and Labilibaculum filiforme sp. nov., Novel Bacteroidetes Isolated from Subsurface Sediments of the Baltic Sea.</title>
        <authorList>
            <person name="Vandieken V."/>
            <person name="Marshall I.P."/>
            <person name="Niemann H."/>
            <person name="Engelen B."/>
            <person name="Cypionka H."/>
        </authorList>
    </citation>
    <scope>NUCLEOTIDE SEQUENCE [LARGE SCALE GENOMIC DNA]</scope>
    <source>
        <strain evidence="17 18">59.16B</strain>
    </source>
</reference>
<comment type="catalytic activity">
    <reaction evidence="15">
        <text>[GlcNAc-(1-&gt;4)-Mur2Ac(oyl-L-Ala-gamma-D-Glu-L-Lys-D-Ala-D-Ala)](n)-di-trans,octa-cis-undecaprenyl diphosphate + beta-D-GlcNAc-(1-&gt;4)-Mur2Ac(oyl-L-Ala-gamma-D-Glu-L-Lys-D-Ala-D-Ala)-di-trans,octa-cis-undecaprenyl diphosphate = [GlcNAc-(1-&gt;4)-Mur2Ac(oyl-L-Ala-gamma-D-Glu-L-Lys-D-Ala-D-Ala)](n+1)-di-trans,octa-cis-undecaprenyl diphosphate + di-trans,octa-cis-undecaprenyl diphosphate + H(+)</text>
        <dbReference type="Rhea" id="RHEA:23708"/>
        <dbReference type="Rhea" id="RHEA-COMP:9602"/>
        <dbReference type="Rhea" id="RHEA-COMP:9603"/>
        <dbReference type="ChEBI" id="CHEBI:15378"/>
        <dbReference type="ChEBI" id="CHEBI:58405"/>
        <dbReference type="ChEBI" id="CHEBI:60033"/>
        <dbReference type="ChEBI" id="CHEBI:78435"/>
        <dbReference type="EC" id="2.4.99.28"/>
    </reaction>
</comment>
<evidence type="ECO:0000256" key="12">
    <source>
        <dbReference type="ARBA" id="ARBA00041185"/>
    </source>
</evidence>
<dbReference type="PANTHER" id="PTHR30474:SF2">
    <property type="entry name" value="PEPTIDOGLYCAN GLYCOSYLTRANSFERASE FTSW-RELATED"/>
    <property type="match status" value="1"/>
</dbReference>
<dbReference type="GO" id="GO:0032153">
    <property type="term" value="C:cell division site"/>
    <property type="evidence" value="ECO:0007669"/>
    <property type="project" value="TreeGrafter"/>
</dbReference>
<keyword evidence="4 16" id="KW-0812">Transmembrane</keyword>
<evidence type="ECO:0000313" key="17">
    <source>
        <dbReference type="EMBL" id="PKQ60772.1"/>
    </source>
</evidence>
<evidence type="ECO:0000256" key="10">
    <source>
        <dbReference type="ARBA" id="ARBA00033270"/>
    </source>
</evidence>
<sequence length="395" mass="43729">MVSFFKNFSLKGDKTIWIIIFFLSMISLLVVYSSTGTLAYKVKGGNTSYFFIKQLILLGMCYLIIYVVHKIHFKVYSSSANLVLLISIGLLILAKLVGTNLNDASRWITIPGIGFNFQPSELAKLALILHVSRTLSRYQAEDACKKEAFWHIVIPVGIVCLLIFLDDFSTSVLLGGVCYLLMFIGRIAKKYLFGSVGIVLGFVTILIVMAPLLPSIGRVQTVRSRIVNFFDEDHANANNSQNYQVEQAKIAVVSGGIFGKFPGNSTQRNFLPHPYSDFIYAIILEEMGWIGGFVILAFYLILIYRAGLIVRKCNRTFPAFLVIGLALSIVFQALTNMAVSVNLIPVTGQPLPLVSMGGTSLIFTSAAFGMILSVSNWVNEEEKLNEEAKLNEAEN</sequence>
<evidence type="ECO:0000256" key="5">
    <source>
        <dbReference type="ARBA" id="ARBA00022960"/>
    </source>
</evidence>
<dbReference type="Proteomes" id="UP000233535">
    <property type="component" value="Unassembled WGS sequence"/>
</dbReference>
<feature type="transmembrane region" description="Helical" evidence="16">
    <location>
        <begin position="354"/>
        <end position="374"/>
    </location>
</feature>
<keyword evidence="6" id="KW-0573">Peptidoglycan synthesis</keyword>
<evidence type="ECO:0000256" key="7">
    <source>
        <dbReference type="ARBA" id="ARBA00022989"/>
    </source>
</evidence>
<dbReference type="GO" id="GO:0005886">
    <property type="term" value="C:plasma membrane"/>
    <property type="evidence" value="ECO:0007669"/>
    <property type="project" value="TreeGrafter"/>
</dbReference>
<feature type="transmembrane region" description="Helical" evidence="16">
    <location>
        <begin position="316"/>
        <end position="334"/>
    </location>
</feature>
<keyword evidence="7 16" id="KW-1133">Transmembrane helix</keyword>
<evidence type="ECO:0000256" key="8">
    <source>
        <dbReference type="ARBA" id="ARBA00023136"/>
    </source>
</evidence>
<evidence type="ECO:0000256" key="14">
    <source>
        <dbReference type="ARBA" id="ARBA00044770"/>
    </source>
</evidence>
<feature type="transmembrane region" description="Helical" evidence="16">
    <location>
        <begin position="278"/>
        <end position="304"/>
    </location>
</feature>